<dbReference type="InterPro" id="IPR003795">
    <property type="entry name" value="DUF192"/>
</dbReference>
<sequence length="160" mass="16982">MGIRSASAGLILSLLATAPALADACAADKVELRAPSGSVSRFHVEVADTPDERARGLMFRDSMAKSAGMLFVYDKPQPATFWMKNTLIPLDMVFIDETGTVTRVHAKAKPEDETLIEGGKAVRFVLEINGGLAAPLGITEGAVLRSPFVPQATAAWPCDP</sequence>
<dbReference type="Gene3D" id="2.60.120.1140">
    <property type="entry name" value="Protein of unknown function DUF192"/>
    <property type="match status" value="1"/>
</dbReference>
<dbReference type="PANTHER" id="PTHR37953:SF1">
    <property type="entry name" value="UPF0127 PROTEIN MJ1496"/>
    <property type="match status" value="1"/>
</dbReference>
<proteinExistence type="predicted"/>
<dbReference type="EMBL" id="CP069370">
    <property type="protein sequence ID" value="QYZ71414.1"/>
    <property type="molecule type" value="Genomic_DNA"/>
</dbReference>
<evidence type="ECO:0000256" key="1">
    <source>
        <dbReference type="SAM" id="SignalP"/>
    </source>
</evidence>
<evidence type="ECO:0000313" key="2">
    <source>
        <dbReference type="EMBL" id="QYZ71414.1"/>
    </source>
</evidence>
<keyword evidence="1" id="KW-0732">Signal</keyword>
<dbReference type="RefSeq" id="WP_220663940.1">
    <property type="nucleotide sequence ID" value="NZ_CP069370.1"/>
</dbReference>
<protein>
    <submittedName>
        <fullName evidence="2">DUF192 domain-containing protein</fullName>
    </submittedName>
</protein>
<organism evidence="2 3">
    <name type="scientific">Neotabrizicola shimadae</name>
    <dbReference type="NCBI Taxonomy" id="2807096"/>
    <lineage>
        <taxon>Bacteria</taxon>
        <taxon>Pseudomonadati</taxon>
        <taxon>Pseudomonadota</taxon>
        <taxon>Alphaproteobacteria</taxon>
        <taxon>Rhodobacterales</taxon>
        <taxon>Paracoccaceae</taxon>
        <taxon>Neotabrizicola</taxon>
    </lineage>
</organism>
<evidence type="ECO:0000313" key="3">
    <source>
        <dbReference type="Proteomes" id="UP000826300"/>
    </source>
</evidence>
<dbReference type="PANTHER" id="PTHR37953">
    <property type="entry name" value="UPF0127 PROTEIN MJ1496"/>
    <property type="match status" value="1"/>
</dbReference>
<dbReference type="Pfam" id="PF02643">
    <property type="entry name" value="DUF192"/>
    <property type="match status" value="1"/>
</dbReference>
<reference evidence="2" key="1">
    <citation type="submission" date="2021-02" db="EMBL/GenBank/DDBJ databases">
        <title>Rhodobacter shimadae sp. nov., an aerobic anoxygenic phototrophic bacterium isolated from a hot spring.</title>
        <authorList>
            <person name="Muramatsu S."/>
            <person name="Haruta S."/>
            <person name="Hirose S."/>
            <person name="Hanada S."/>
        </authorList>
    </citation>
    <scope>NUCLEOTIDE SEQUENCE</scope>
    <source>
        <strain evidence="2">N10</strain>
    </source>
</reference>
<feature type="signal peptide" evidence="1">
    <location>
        <begin position="1"/>
        <end position="22"/>
    </location>
</feature>
<gene>
    <name evidence="2" type="ORF">JO391_07930</name>
</gene>
<dbReference type="KEGG" id="nsm:JO391_07930"/>
<keyword evidence="3" id="KW-1185">Reference proteome</keyword>
<name>A0A8G1EF25_9RHOB</name>
<dbReference type="AlphaFoldDB" id="A0A8G1EF25"/>
<dbReference type="Proteomes" id="UP000826300">
    <property type="component" value="Chromosome"/>
</dbReference>
<dbReference type="InterPro" id="IPR038695">
    <property type="entry name" value="Saro_0823-like_sf"/>
</dbReference>
<accession>A0A8G1EF25</accession>
<feature type="chain" id="PRO_5034872437" evidence="1">
    <location>
        <begin position="23"/>
        <end position="160"/>
    </location>
</feature>